<evidence type="ECO:0000256" key="2">
    <source>
        <dbReference type="ARBA" id="ARBA00022448"/>
    </source>
</evidence>
<keyword evidence="5 8" id="KW-0732">Signal</keyword>
<accession>A0A8J2V1F2</accession>
<comment type="caution">
    <text evidence="10">The sequence shown here is derived from an EMBL/GenBank/DDBJ whole genome shotgun (WGS) entry which is preliminary data.</text>
</comment>
<evidence type="ECO:0000313" key="11">
    <source>
        <dbReference type="Proteomes" id="UP000613582"/>
    </source>
</evidence>
<evidence type="ECO:0000256" key="3">
    <source>
        <dbReference type="ARBA" id="ARBA00022452"/>
    </source>
</evidence>
<dbReference type="GO" id="GO:0009279">
    <property type="term" value="C:cell outer membrane"/>
    <property type="evidence" value="ECO:0007669"/>
    <property type="project" value="UniProtKB-SubCell"/>
</dbReference>
<dbReference type="InterPro" id="IPR012910">
    <property type="entry name" value="Plug_dom"/>
</dbReference>
<dbReference type="SUPFAM" id="SSF56935">
    <property type="entry name" value="Porins"/>
    <property type="match status" value="1"/>
</dbReference>
<dbReference type="Proteomes" id="UP000613582">
    <property type="component" value="Unassembled WGS sequence"/>
</dbReference>
<feature type="signal peptide" evidence="8">
    <location>
        <begin position="1"/>
        <end position="23"/>
    </location>
</feature>
<keyword evidence="7" id="KW-0998">Cell outer membrane</keyword>
<gene>
    <name evidence="10" type="ORF">GCM10011342_13840</name>
</gene>
<dbReference type="InterPro" id="IPR036942">
    <property type="entry name" value="Beta-barrel_TonB_sf"/>
</dbReference>
<name>A0A8J2V1F2_9PROT</name>
<evidence type="ECO:0000256" key="5">
    <source>
        <dbReference type="ARBA" id="ARBA00022729"/>
    </source>
</evidence>
<evidence type="ECO:0000259" key="9">
    <source>
        <dbReference type="Pfam" id="PF07715"/>
    </source>
</evidence>
<keyword evidence="10" id="KW-0675">Receptor</keyword>
<organism evidence="10 11">
    <name type="scientific">Aquisalinus flavus</name>
    <dbReference type="NCBI Taxonomy" id="1526572"/>
    <lineage>
        <taxon>Bacteria</taxon>
        <taxon>Pseudomonadati</taxon>
        <taxon>Pseudomonadota</taxon>
        <taxon>Alphaproteobacteria</taxon>
        <taxon>Parvularculales</taxon>
        <taxon>Parvularculaceae</taxon>
        <taxon>Aquisalinus</taxon>
    </lineage>
</organism>
<evidence type="ECO:0000256" key="1">
    <source>
        <dbReference type="ARBA" id="ARBA00004571"/>
    </source>
</evidence>
<keyword evidence="4" id="KW-0812">Transmembrane</keyword>
<evidence type="ECO:0000313" key="10">
    <source>
        <dbReference type="EMBL" id="GGD06207.1"/>
    </source>
</evidence>
<dbReference type="InterPro" id="IPR039426">
    <property type="entry name" value="TonB-dep_rcpt-like"/>
</dbReference>
<protein>
    <submittedName>
        <fullName evidence="10">TonB-dependent receptor</fullName>
    </submittedName>
</protein>
<proteinExistence type="predicted"/>
<dbReference type="Pfam" id="PF07715">
    <property type="entry name" value="Plug"/>
    <property type="match status" value="1"/>
</dbReference>
<sequence length="698" mass="77545">MVKVNVSATVFAAIAVLSVGAAAAQEEASERDPGRAGSPFAYTEDGKQVFLTGYFERFAPQTATDMLRNVPGFQIREGDERRGFGQGGYNVLINGARVSGKSNNPISILSQTSAEAVVRIEIVDGATLGISGLSGQVANVILDQEKTTGNWEYRPQFRKGLASRLLNGSVSVSGKSNDVTYTLGLANNSFRNGAWGDEFVTNAASERLERRYEEVEPKGEEPELTVTLGHKSAAGNEANFNMKLGLFDFESSVFSENYPLMPAGPLELRRFTEAEDAWNSEFGADYALDFLGGRLKLIGFNYRENSEYWQSVASHEGDIYLGGDRYEQETYEGESILRGEQSWDYGEGRSFELAGEIAYNFVDNEAALYMVAEDGSRMEIDFGGADSKVEERRGEVSATYNFPLGEKLALQSSLAVEYSELEQSGELANKRTFTRPKGFVSATYHLGEKTELRGRVEREVGQLDFFAFTSSINLETENGQVGNTELVPQQSWIYEAAIERTFDDESKVTLSIIHEEIEDIVQQVPIGDGDGPGNVPSATSTRLQLNGTQMLTNYGVKGGEITYDLRVRDSEIADPFTGAIRRLNDQTKWFYRFEYRHDIPDTDYAYGASIEDFELSPVYRRSQISQFSQSKPTVEIYAEHKDFFGATAQVYVFNILNYTEDFTRDLYAGSRADSAFLVREAREWAFNPIVGVNLSGTF</sequence>
<evidence type="ECO:0000256" key="8">
    <source>
        <dbReference type="SAM" id="SignalP"/>
    </source>
</evidence>
<dbReference type="RefSeq" id="WP_188159121.1">
    <property type="nucleotide sequence ID" value="NZ_BMGH01000001.1"/>
</dbReference>
<reference evidence="10" key="1">
    <citation type="journal article" date="2014" name="Int. J. Syst. Evol. Microbiol.">
        <title>Complete genome sequence of Corynebacterium casei LMG S-19264T (=DSM 44701T), isolated from a smear-ripened cheese.</title>
        <authorList>
            <consortium name="US DOE Joint Genome Institute (JGI-PGF)"/>
            <person name="Walter F."/>
            <person name="Albersmeier A."/>
            <person name="Kalinowski J."/>
            <person name="Ruckert C."/>
        </authorList>
    </citation>
    <scope>NUCLEOTIDE SEQUENCE</scope>
    <source>
        <strain evidence="10">CGMCC 1.12921</strain>
    </source>
</reference>
<keyword evidence="11" id="KW-1185">Reference proteome</keyword>
<dbReference type="AlphaFoldDB" id="A0A8J2V1F2"/>
<dbReference type="GO" id="GO:0044718">
    <property type="term" value="P:siderophore transmembrane transport"/>
    <property type="evidence" value="ECO:0007669"/>
    <property type="project" value="TreeGrafter"/>
</dbReference>
<dbReference type="EMBL" id="BMGH01000001">
    <property type="protein sequence ID" value="GGD06207.1"/>
    <property type="molecule type" value="Genomic_DNA"/>
</dbReference>
<evidence type="ECO:0000256" key="7">
    <source>
        <dbReference type="ARBA" id="ARBA00023237"/>
    </source>
</evidence>
<evidence type="ECO:0000256" key="4">
    <source>
        <dbReference type="ARBA" id="ARBA00022692"/>
    </source>
</evidence>
<feature type="chain" id="PRO_5035178389" evidence="8">
    <location>
        <begin position="24"/>
        <end position="698"/>
    </location>
</feature>
<dbReference type="GO" id="GO:0015344">
    <property type="term" value="F:siderophore uptake transmembrane transporter activity"/>
    <property type="evidence" value="ECO:0007669"/>
    <property type="project" value="TreeGrafter"/>
</dbReference>
<keyword evidence="6" id="KW-0472">Membrane</keyword>
<keyword evidence="3" id="KW-1134">Transmembrane beta strand</keyword>
<dbReference type="Gene3D" id="2.40.170.20">
    <property type="entry name" value="TonB-dependent receptor, beta-barrel domain"/>
    <property type="match status" value="1"/>
</dbReference>
<dbReference type="PANTHER" id="PTHR30069:SF29">
    <property type="entry name" value="HEMOGLOBIN AND HEMOGLOBIN-HAPTOGLOBIN-BINDING PROTEIN 1-RELATED"/>
    <property type="match status" value="1"/>
</dbReference>
<keyword evidence="2" id="KW-0813">Transport</keyword>
<comment type="subcellular location">
    <subcellularLocation>
        <location evidence="1">Cell outer membrane</location>
        <topology evidence="1">Multi-pass membrane protein</topology>
    </subcellularLocation>
</comment>
<evidence type="ECO:0000256" key="6">
    <source>
        <dbReference type="ARBA" id="ARBA00023136"/>
    </source>
</evidence>
<dbReference type="PANTHER" id="PTHR30069">
    <property type="entry name" value="TONB-DEPENDENT OUTER MEMBRANE RECEPTOR"/>
    <property type="match status" value="1"/>
</dbReference>
<feature type="domain" description="TonB-dependent receptor plug" evidence="9">
    <location>
        <begin position="56"/>
        <end position="127"/>
    </location>
</feature>
<reference evidence="10" key="2">
    <citation type="submission" date="2020-09" db="EMBL/GenBank/DDBJ databases">
        <authorList>
            <person name="Sun Q."/>
            <person name="Zhou Y."/>
        </authorList>
    </citation>
    <scope>NUCLEOTIDE SEQUENCE</scope>
    <source>
        <strain evidence="10">CGMCC 1.12921</strain>
    </source>
</reference>